<dbReference type="AlphaFoldDB" id="A0A9Q0LIU2"/>
<evidence type="ECO:0000313" key="2">
    <source>
        <dbReference type="EMBL" id="KAJ5073697.1"/>
    </source>
</evidence>
<evidence type="ECO:0000313" key="3">
    <source>
        <dbReference type="Proteomes" id="UP001149090"/>
    </source>
</evidence>
<name>A0A9Q0LIU2_ANAIG</name>
<organism evidence="2 3">
    <name type="scientific">Anaeramoeba ignava</name>
    <name type="common">Anaerobic marine amoeba</name>
    <dbReference type="NCBI Taxonomy" id="1746090"/>
    <lineage>
        <taxon>Eukaryota</taxon>
        <taxon>Metamonada</taxon>
        <taxon>Anaeramoebidae</taxon>
        <taxon>Anaeramoeba</taxon>
    </lineage>
</organism>
<evidence type="ECO:0000259" key="1">
    <source>
        <dbReference type="PROSITE" id="PS51269"/>
    </source>
</evidence>
<dbReference type="Pfam" id="PF21672">
    <property type="entry name" value="COMM_HN"/>
    <property type="match status" value="1"/>
</dbReference>
<comment type="caution">
    <text evidence="2">The sequence shown here is derived from an EMBL/GenBank/DDBJ whole genome shotgun (WGS) entry which is preliminary data.</text>
</comment>
<gene>
    <name evidence="2" type="ORF">M0811_08534</name>
</gene>
<dbReference type="EMBL" id="JAPDFW010000073">
    <property type="protein sequence ID" value="KAJ5073697.1"/>
    <property type="molecule type" value="Genomic_DNA"/>
</dbReference>
<dbReference type="OrthoDB" id="77522at2759"/>
<dbReference type="Proteomes" id="UP001149090">
    <property type="component" value="Unassembled WGS sequence"/>
</dbReference>
<sequence length="204" mass="23666">MEKKAENQIFNQTKQLLEAINLINGIKDKFSLILKRIVEGLHLKTRIFSEKEELQLSTMLKVSQKDLDTIITSSSYIFQQSAYHGLNAKNLAAQLQLLGLNQEKINDFISVWQKFANSLIENLKVSSISPKELQDVNWRVHLKTSHSKTGHAKDVTSLFEFVLNDSEDLNQEKKDKFVVEFSHQNLFDFFEKIDRIQEQLDNLL</sequence>
<dbReference type="PANTHER" id="PTHR12333:SF0">
    <property type="entry name" value="COMM DOMAIN-CONTAINING PROTEIN 10"/>
    <property type="match status" value="1"/>
</dbReference>
<keyword evidence="3" id="KW-1185">Reference proteome</keyword>
<reference evidence="2" key="1">
    <citation type="submission" date="2022-10" db="EMBL/GenBank/DDBJ databases">
        <title>Novel sulphate-reducing endosymbionts in the free-living metamonad Anaeramoeba.</title>
        <authorList>
            <person name="Jerlstrom-Hultqvist J."/>
            <person name="Cepicka I."/>
            <person name="Gallot-Lavallee L."/>
            <person name="Salas-Leiva D."/>
            <person name="Curtis B.A."/>
            <person name="Zahonova K."/>
            <person name="Pipaliya S."/>
            <person name="Dacks J."/>
            <person name="Roger A.J."/>
        </authorList>
    </citation>
    <scope>NUCLEOTIDE SEQUENCE</scope>
    <source>
        <strain evidence="2">BMAN</strain>
    </source>
</reference>
<dbReference type="Pfam" id="PF07258">
    <property type="entry name" value="COMM_domain"/>
    <property type="match status" value="1"/>
</dbReference>
<feature type="domain" description="COMM" evidence="1">
    <location>
        <begin position="132"/>
        <end position="204"/>
    </location>
</feature>
<dbReference type="OMA" id="FVEFNHK"/>
<dbReference type="PANTHER" id="PTHR12333">
    <property type="entry name" value="COMM DOMAIN CONTAINING PROTEIN 10"/>
    <property type="match status" value="1"/>
</dbReference>
<dbReference type="PROSITE" id="PS51269">
    <property type="entry name" value="COMM"/>
    <property type="match status" value="1"/>
</dbReference>
<dbReference type="InterPro" id="IPR017920">
    <property type="entry name" value="COMM"/>
</dbReference>
<proteinExistence type="predicted"/>
<accession>A0A9Q0LIU2</accession>
<dbReference type="InterPro" id="IPR037361">
    <property type="entry name" value="COMMD10"/>
</dbReference>
<protein>
    <submittedName>
        <fullName evidence="2">Comm domain containing protein</fullName>
    </submittedName>
</protein>